<dbReference type="InterPro" id="IPR003593">
    <property type="entry name" value="AAA+_ATPase"/>
</dbReference>
<proteinExistence type="inferred from homology"/>
<dbReference type="PROSITE" id="PS50893">
    <property type="entry name" value="ABC_TRANSPORTER_2"/>
    <property type="match status" value="1"/>
</dbReference>
<dbReference type="Pfam" id="PF00005">
    <property type="entry name" value="ABC_tran"/>
    <property type="match status" value="1"/>
</dbReference>
<dbReference type="PROSITE" id="PS00211">
    <property type="entry name" value="ABC_TRANSPORTER_1"/>
    <property type="match status" value="1"/>
</dbReference>
<evidence type="ECO:0000313" key="7">
    <source>
        <dbReference type="EMBL" id="MCZ4551634.1"/>
    </source>
</evidence>
<name>A0ABT4MXT5_GORRU</name>
<organism evidence="7 8">
    <name type="scientific">Gordonia rubripertincta</name>
    <name type="common">Rhodococcus corallinus</name>
    <dbReference type="NCBI Taxonomy" id="36822"/>
    <lineage>
        <taxon>Bacteria</taxon>
        <taxon>Bacillati</taxon>
        <taxon>Actinomycetota</taxon>
        <taxon>Actinomycetes</taxon>
        <taxon>Mycobacteriales</taxon>
        <taxon>Gordoniaceae</taxon>
        <taxon>Gordonia</taxon>
    </lineage>
</organism>
<dbReference type="PANTHER" id="PTHR43820:SF4">
    <property type="entry name" value="HIGH-AFFINITY BRANCHED-CHAIN AMINO ACID TRANSPORT ATP-BINDING PROTEIN LIVF"/>
    <property type="match status" value="1"/>
</dbReference>
<reference evidence="7" key="1">
    <citation type="submission" date="2022-12" db="EMBL/GenBank/DDBJ databases">
        <authorList>
            <person name="Krivoruchko A.V."/>
            <person name="Elkin A."/>
        </authorList>
    </citation>
    <scope>NUCLEOTIDE SEQUENCE</scope>
    <source>
        <strain evidence="7">IEGM 1388</strain>
    </source>
</reference>
<dbReference type="EMBL" id="JAPWIE010000005">
    <property type="protein sequence ID" value="MCZ4551634.1"/>
    <property type="molecule type" value="Genomic_DNA"/>
</dbReference>
<evidence type="ECO:0000256" key="3">
    <source>
        <dbReference type="ARBA" id="ARBA00022741"/>
    </source>
</evidence>
<dbReference type="InterPro" id="IPR027417">
    <property type="entry name" value="P-loop_NTPase"/>
</dbReference>
<evidence type="ECO:0000256" key="4">
    <source>
        <dbReference type="ARBA" id="ARBA00022840"/>
    </source>
</evidence>
<dbReference type="InterPro" id="IPR003439">
    <property type="entry name" value="ABC_transporter-like_ATP-bd"/>
</dbReference>
<evidence type="ECO:0000259" key="6">
    <source>
        <dbReference type="PROSITE" id="PS50893"/>
    </source>
</evidence>
<dbReference type="InterPro" id="IPR052156">
    <property type="entry name" value="BCAA_Transport_ATP-bd_LivF"/>
</dbReference>
<dbReference type="PANTHER" id="PTHR43820">
    <property type="entry name" value="HIGH-AFFINITY BRANCHED-CHAIN AMINO ACID TRANSPORT ATP-BINDING PROTEIN LIVF"/>
    <property type="match status" value="1"/>
</dbReference>
<evidence type="ECO:0000256" key="2">
    <source>
        <dbReference type="ARBA" id="ARBA00022448"/>
    </source>
</evidence>
<keyword evidence="3" id="KW-0547">Nucleotide-binding</keyword>
<dbReference type="InterPro" id="IPR017871">
    <property type="entry name" value="ABC_transporter-like_CS"/>
</dbReference>
<accession>A0ABT4MXT5</accession>
<dbReference type="GO" id="GO:0005524">
    <property type="term" value="F:ATP binding"/>
    <property type="evidence" value="ECO:0007669"/>
    <property type="project" value="UniProtKB-KW"/>
</dbReference>
<sequence length="252" mass="26490">MSALVCAGLEAGYFKRSPCVRNVDLTLEAGQVLCLLGPNGAGKTTLLMTLAGLLPRFSGYVSVGDAAVKSGSPRAAVSSGLVLVPDDRALFRGLSVRKNLQLATRGRDRGKQALGEVLDHFPALGARLKVDAGQLSGGEQQMLAIGRALIQQPKVLLIDELSMGLAPVVVESILPILRTVAEQRGTAVILVEQHVHLALEVADRAAILVHGEIVLTEAADALRHDPSLVERAYLGARKDDSESVVVATDPAT</sequence>
<dbReference type="RefSeq" id="WP_084837417.1">
    <property type="nucleotide sequence ID" value="NZ_JAPWIE010000005.1"/>
</dbReference>
<feature type="domain" description="ABC transporter" evidence="6">
    <location>
        <begin position="4"/>
        <end position="235"/>
    </location>
</feature>
<dbReference type="Gene3D" id="3.40.50.300">
    <property type="entry name" value="P-loop containing nucleotide triphosphate hydrolases"/>
    <property type="match status" value="1"/>
</dbReference>
<keyword evidence="2" id="KW-0813">Transport</keyword>
<dbReference type="SUPFAM" id="SSF52540">
    <property type="entry name" value="P-loop containing nucleoside triphosphate hydrolases"/>
    <property type="match status" value="1"/>
</dbReference>
<protein>
    <submittedName>
        <fullName evidence="7">ABC transporter ATP-binding protein</fullName>
    </submittedName>
</protein>
<gene>
    <name evidence="7" type="ORF">O4213_16700</name>
</gene>
<keyword evidence="5" id="KW-0029">Amino-acid transport</keyword>
<comment type="caution">
    <text evidence="7">The sequence shown here is derived from an EMBL/GenBank/DDBJ whole genome shotgun (WGS) entry which is preliminary data.</text>
</comment>
<evidence type="ECO:0000256" key="5">
    <source>
        <dbReference type="ARBA" id="ARBA00022970"/>
    </source>
</evidence>
<keyword evidence="4 7" id="KW-0067">ATP-binding</keyword>
<dbReference type="Proteomes" id="UP001067235">
    <property type="component" value="Unassembled WGS sequence"/>
</dbReference>
<keyword evidence="8" id="KW-1185">Reference proteome</keyword>
<dbReference type="CDD" id="cd03224">
    <property type="entry name" value="ABC_TM1139_LivF_branched"/>
    <property type="match status" value="1"/>
</dbReference>
<evidence type="ECO:0000313" key="8">
    <source>
        <dbReference type="Proteomes" id="UP001067235"/>
    </source>
</evidence>
<evidence type="ECO:0000256" key="1">
    <source>
        <dbReference type="ARBA" id="ARBA00005417"/>
    </source>
</evidence>
<comment type="similarity">
    <text evidence="1">Belongs to the ABC transporter superfamily.</text>
</comment>
<dbReference type="SMART" id="SM00382">
    <property type="entry name" value="AAA"/>
    <property type="match status" value="1"/>
</dbReference>